<feature type="domain" description="Reverse transcriptase zinc-binding" evidence="1">
    <location>
        <begin position="133"/>
        <end position="220"/>
    </location>
</feature>
<dbReference type="AlphaFoldDB" id="A0A1R3GGZ4"/>
<keyword evidence="3" id="KW-1185">Reference proteome</keyword>
<evidence type="ECO:0000313" key="2">
    <source>
        <dbReference type="EMBL" id="OMO57353.1"/>
    </source>
</evidence>
<evidence type="ECO:0000259" key="1">
    <source>
        <dbReference type="Pfam" id="PF13966"/>
    </source>
</evidence>
<organism evidence="2 3">
    <name type="scientific">Corchorus olitorius</name>
    <dbReference type="NCBI Taxonomy" id="93759"/>
    <lineage>
        <taxon>Eukaryota</taxon>
        <taxon>Viridiplantae</taxon>
        <taxon>Streptophyta</taxon>
        <taxon>Embryophyta</taxon>
        <taxon>Tracheophyta</taxon>
        <taxon>Spermatophyta</taxon>
        <taxon>Magnoliopsida</taxon>
        <taxon>eudicotyledons</taxon>
        <taxon>Gunneridae</taxon>
        <taxon>Pentapetalae</taxon>
        <taxon>rosids</taxon>
        <taxon>malvids</taxon>
        <taxon>Malvales</taxon>
        <taxon>Malvaceae</taxon>
        <taxon>Grewioideae</taxon>
        <taxon>Apeibeae</taxon>
        <taxon>Corchorus</taxon>
    </lineage>
</organism>
<comment type="caution">
    <text evidence="2">The sequence shown here is derived from an EMBL/GenBank/DDBJ whole genome shotgun (WGS) entry which is preliminary data.</text>
</comment>
<dbReference type="STRING" id="93759.A0A1R3GGZ4"/>
<evidence type="ECO:0000313" key="3">
    <source>
        <dbReference type="Proteomes" id="UP000187203"/>
    </source>
</evidence>
<dbReference type="EMBL" id="AWUE01022579">
    <property type="protein sequence ID" value="OMO57353.1"/>
    <property type="molecule type" value="Genomic_DNA"/>
</dbReference>
<dbReference type="PANTHER" id="PTHR36617:SF5">
    <property type="entry name" value="OS05G0421675 PROTEIN"/>
    <property type="match status" value="1"/>
</dbReference>
<dbReference type="InterPro" id="IPR026960">
    <property type="entry name" value="RVT-Znf"/>
</dbReference>
<dbReference type="Pfam" id="PF13966">
    <property type="entry name" value="zf-RVT"/>
    <property type="match status" value="1"/>
</dbReference>
<accession>A0A1R3GGZ4</accession>
<gene>
    <name evidence="2" type="ORF">COLO4_35424</name>
</gene>
<reference evidence="3" key="1">
    <citation type="submission" date="2013-09" db="EMBL/GenBank/DDBJ databases">
        <title>Corchorus olitorius genome sequencing.</title>
        <authorList>
            <person name="Alam M."/>
            <person name="Haque M.S."/>
            <person name="Islam M.S."/>
            <person name="Emdad E.M."/>
            <person name="Islam M.M."/>
            <person name="Ahmed B."/>
            <person name="Halim A."/>
            <person name="Hossen Q.M.M."/>
            <person name="Hossain M.Z."/>
            <person name="Ahmed R."/>
            <person name="Khan M.M."/>
            <person name="Islam R."/>
            <person name="Rashid M.M."/>
            <person name="Khan S.A."/>
            <person name="Rahman M.S."/>
            <person name="Alam M."/>
            <person name="Yahiya A.S."/>
            <person name="Khan M.S."/>
            <person name="Azam M.S."/>
            <person name="Haque T."/>
            <person name="Lashkar M.Z.H."/>
            <person name="Akhand A.I."/>
            <person name="Morshed G."/>
            <person name="Roy S."/>
            <person name="Uddin K.S."/>
            <person name="Rabeya T."/>
            <person name="Hossain A.S."/>
            <person name="Chowdhury A."/>
            <person name="Snigdha A.R."/>
            <person name="Mortoza M.S."/>
            <person name="Matin S.A."/>
            <person name="Hoque S.M.E."/>
            <person name="Islam M.K."/>
            <person name="Roy D.K."/>
            <person name="Haider R."/>
            <person name="Moosa M.M."/>
            <person name="Elias S.M."/>
            <person name="Hasan A.M."/>
            <person name="Jahan S."/>
            <person name="Shafiuddin M."/>
            <person name="Mahmood N."/>
            <person name="Shommy N.S."/>
        </authorList>
    </citation>
    <scope>NUCLEOTIDE SEQUENCE [LARGE SCALE GENOMIC DNA]</scope>
    <source>
        <strain evidence="3">cv. O-4</strain>
    </source>
</reference>
<dbReference type="Proteomes" id="UP000187203">
    <property type="component" value="Unassembled WGS sequence"/>
</dbReference>
<proteinExistence type="predicted"/>
<dbReference type="OrthoDB" id="1705419at2759"/>
<sequence>MGINRRRCSKLWWRIVEPLYEVNSESNMVTAGMRMNVGNGALINFWDEVWLNDMILKVLFPRIFSLAVNKNGKISEYGEWIDDKWVWRIHLRLNLFGWEQNQWDELLVLLENVCLSLDFKDKLIWKHSSSGTYSAKDYYKFVCFSNSSPDPLWSKIWLGLAPPKVETFLWQALRGRIAVKSLLCARVLIMVENANCPICNEVPESTDYLFLECKSSWLVWQFFCAKGKVSWVMPEDLSSAFRIWMGVSNNSVWRMTFYAILWTLWTARNDLVFNGILLRLLRFKTLLDTELLSGVKLNGLMEQPLKMLI</sequence>
<name>A0A1R3GGZ4_9ROSI</name>
<dbReference type="PANTHER" id="PTHR36617">
    <property type="entry name" value="PROTEIN, PUTATIVE-RELATED"/>
    <property type="match status" value="1"/>
</dbReference>
<protein>
    <recommendedName>
        <fullName evidence="1">Reverse transcriptase zinc-binding domain-containing protein</fullName>
    </recommendedName>
</protein>